<dbReference type="HOGENOM" id="CLU_3071024_0_0_1"/>
<reference evidence="2" key="2">
    <citation type="submission" date="2020-05" db="UniProtKB">
        <authorList>
            <consortium name="EnsemblMetazoa"/>
        </authorList>
    </citation>
    <scope>IDENTIFICATION</scope>
    <source>
        <strain evidence="2">wikel</strain>
    </source>
</reference>
<evidence type="ECO:0000313" key="2">
    <source>
        <dbReference type="EnsemblMetazoa" id="ISCW007087-PA"/>
    </source>
</evidence>
<evidence type="ECO:0000313" key="3">
    <source>
        <dbReference type="Proteomes" id="UP000001555"/>
    </source>
</evidence>
<sequence length="53" mass="5808">MAESSAVETPYAHRAEPMDVETEVTTALFSSGPVNLVEKPVRTPELLPRISRP</sequence>
<accession>B7PWS9</accession>
<dbReference type="InParanoid" id="B7PWS9"/>
<keyword evidence="3" id="KW-1185">Reference proteome</keyword>
<name>B7PWS9_IXOSC</name>
<dbReference type="Proteomes" id="UP000001555">
    <property type="component" value="Unassembled WGS sequence"/>
</dbReference>
<dbReference type="EnsemblMetazoa" id="ISCW007087-RA">
    <property type="protein sequence ID" value="ISCW007087-PA"/>
    <property type="gene ID" value="ISCW007087"/>
</dbReference>
<proteinExistence type="predicted"/>
<dbReference type="PaxDb" id="6945-B7PWS9"/>
<dbReference type="VEuPathDB" id="VectorBase:ISCW007087"/>
<gene>
    <name evidence="1" type="ORF">IscW_ISCW007087</name>
</gene>
<protein>
    <submittedName>
        <fullName evidence="1 2">Uncharacterized protein</fullName>
    </submittedName>
</protein>
<reference evidence="1 3" key="1">
    <citation type="submission" date="2008-03" db="EMBL/GenBank/DDBJ databases">
        <title>Annotation of Ixodes scapularis.</title>
        <authorList>
            <consortium name="Ixodes scapularis Genome Project Consortium"/>
            <person name="Caler E."/>
            <person name="Hannick L.I."/>
            <person name="Bidwell S."/>
            <person name="Joardar V."/>
            <person name="Thiagarajan M."/>
            <person name="Amedeo P."/>
            <person name="Galinsky K.J."/>
            <person name="Schobel S."/>
            <person name="Inman J."/>
            <person name="Hostetler J."/>
            <person name="Miller J."/>
            <person name="Hammond M."/>
            <person name="Megy K."/>
            <person name="Lawson D."/>
            <person name="Kodira C."/>
            <person name="Sutton G."/>
            <person name="Meyer J."/>
            <person name="Hill C.A."/>
            <person name="Birren B."/>
            <person name="Nene V."/>
            <person name="Collins F."/>
            <person name="Alarcon-Chaidez F."/>
            <person name="Wikel S."/>
            <person name="Strausberg R."/>
        </authorList>
    </citation>
    <scope>NUCLEOTIDE SEQUENCE [LARGE SCALE GENOMIC DNA]</scope>
    <source>
        <strain evidence="3">Wikel</strain>
        <strain evidence="1">Wikel colony</strain>
    </source>
</reference>
<dbReference type="EMBL" id="DS809963">
    <property type="protein sequence ID" value="EEC11051.1"/>
    <property type="molecule type" value="Genomic_DNA"/>
</dbReference>
<dbReference type="AlphaFoldDB" id="B7PWS9"/>
<organism>
    <name type="scientific">Ixodes scapularis</name>
    <name type="common">Black-legged tick</name>
    <name type="synonym">Deer tick</name>
    <dbReference type="NCBI Taxonomy" id="6945"/>
    <lineage>
        <taxon>Eukaryota</taxon>
        <taxon>Metazoa</taxon>
        <taxon>Ecdysozoa</taxon>
        <taxon>Arthropoda</taxon>
        <taxon>Chelicerata</taxon>
        <taxon>Arachnida</taxon>
        <taxon>Acari</taxon>
        <taxon>Parasitiformes</taxon>
        <taxon>Ixodida</taxon>
        <taxon>Ixodoidea</taxon>
        <taxon>Ixodidae</taxon>
        <taxon>Ixodinae</taxon>
        <taxon>Ixodes</taxon>
    </lineage>
</organism>
<dbReference type="EMBL" id="ABJB010699787">
    <property type="status" value="NOT_ANNOTATED_CDS"/>
    <property type="molecule type" value="Genomic_DNA"/>
</dbReference>
<dbReference type="VEuPathDB" id="VectorBase:ISCI007087"/>
<evidence type="ECO:0000313" key="1">
    <source>
        <dbReference type="EMBL" id="EEC11051.1"/>
    </source>
</evidence>